<sequence length="145" mass="17280">MARLDNFLISHLMLNWFPKLVQRGLFGSLSNHIVIMIGEPKQDWGPYPFRFYNDWLEDNEAMKEASKWWKECKATRSRSFIISAKLKASKKSIKNWLSMKKSKDPSLDHFEMQLADIEKRASIVRWTDGLRNERLNIISNYWKEL</sequence>
<reference evidence="1" key="1">
    <citation type="journal article" date="2023" name="Plant J.">
        <title>Genome sequences and population genomics provide insights into the demographic history, inbreeding, and mutation load of two 'living fossil' tree species of Dipteronia.</title>
        <authorList>
            <person name="Feng Y."/>
            <person name="Comes H.P."/>
            <person name="Chen J."/>
            <person name="Zhu S."/>
            <person name="Lu R."/>
            <person name="Zhang X."/>
            <person name="Li P."/>
            <person name="Qiu J."/>
            <person name="Olsen K.M."/>
            <person name="Qiu Y."/>
        </authorList>
    </citation>
    <scope>NUCLEOTIDE SEQUENCE</scope>
    <source>
        <strain evidence="1">NBL</strain>
    </source>
</reference>
<comment type="caution">
    <text evidence="1">The sequence shown here is derived from an EMBL/GenBank/DDBJ whole genome shotgun (WGS) entry which is preliminary data.</text>
</comment>
<dbReference type="EMBL" id="JANJYJ010000002">
    <property type="protein sequence ID" value="KAK3226820.1"/>
    <property type="molecule type" value="Genomic_DNA"/>
</dbReference>
<dbReference type="AlphaFoldDB" id="A0AAE0AZR7"/>
<organism evidence="1 2">
    <name type="scientific">Dipteronia sinensis</name>
    <dbReference type="NCBI Taxonomy" id="43782"/>
    <lineage>
        <taxon>Eukaryota</taxon>
        <taxon>Viridiplantae</taxon>
        <taxon>Streptophyta</taxon>
        <taxon>Embryophyta</taxon>
        <taxon>Tracheophyta</taxon>
        <taxon>Spermatophyta</taxon>
        <taxon>Magnoliopsida</taxon>
        <taxon>eudicotyledons</taxon>
        <taxon>Gunneridae</taxon>
        <taxon>Pentapetalae</taxon>
        <taxon>rosids</taxon>
        <taxon>malvids</taxon>
        <taxon>Sapindales</taxon>
        <taxon>Sapindaceae</taxon>
        <taxon>Hippocastanoideae</taxon>
        <taxon>Acereae</taxon>
        <taxon>Dipteronia</taxon>
    </lineage>
</organism>
<dbReference type="Proteomes" id="UP001281410">
    <property type="component" value="Unassembled WGS sequence"/>
</dbReference>
<evidence type="ECO:0000313" key="1">
    <source>
        <dbReference type="EMBL" id="KAK3226820.1"/>
    </source>
</evidence>
<protein>
    <submittedName>
        <fullName evidence="1">Uncharacterized protein</fullName>
    </submittedName>
</protein>
<proteinExistence type="predicted"/>
<gene>
    <name evidence="1" type="ORF">Dsin_006682</name>
</gene>
<accession>A0AAE0AZR7</accession>
<keyword evidence="2" id="KW-1185">Reference proteome</keyword>
<name>A0AAE0AZR7_9ROSI</name>
<evidence type="ECO:0000313" key="2">
    <source>
        <dbReference type="Proteomes" id="UP001281410"/>
    </source>
</evidence>